<name>A0A372MI03_9SPIR</name>
<feature type="domain" description="Bacteriophage T5 Orf172 DNA-binding" evidence="1">
    <location>
        <begin position="277"/>
        <end position="371"/>
    </location>
</feature>
<reference evidence="2 3" key="2">
    <citation type="submission" date="2018-09" db="EMBL/GenBank/DDBJ databases">
        <title>Genome of Sphaerochaeta halotolerans strain 4-11.</title>
        <authorList>
            <person name="Nazina T.N."/>
            <person name="Sokolova D.S."/>
        </authorList>
    </citation>
    <scope>NUCLEOTIDE SEQUENCE [LARGE SCALE GENOMIC DNA]</scope>
    <source>
        <strain evidence="2 3">4-11</strain>
    </source>
</reference>
<proteinExistence type="predicted"/>
<accession>A0A372MI03</accession>
<evidence type="ECO:0000259" key="1">
    <source>
        <dbReference type="SMART" id="SM00974"/>
    </source>
</evidence>
<organism evidence="2 3">
    <name type="scientific">Sphaerochaeta halotolerans</name>
    <dbReference type="NCBI Taxonomy" id="2293840"/>
    <lineage>
        <taxon>Bacteria</taxon>
        <taxon>Pseudomonadati</taxon>
        <taxon>Spirochaetota</taxon>
        <taxon>Spirochaetia</taxon>
        <taxon>Spirochaetales</taxon>
        <taxon>Sphaerochaetaceae</taxon>
        <taxon>Sphaerochaeta</taxon>
    </lineage>
</organism>
<protein>
    <submittedName>
        <fullName evidence="2">GIY-YIG nuclease family protein</fullName>
    </submittedName>
</protein>
<dbReference type="Proteomes" id="UP000264002">
    <property type="component" value="Unassembled WGS sequence"/>
</dbReference>
<dbReference type="SMART" id="SM00974">
    <property type="entry name" value="T5orf172"/>
    <property type="match status" value="1"/>
</dbReference>
<gene>
    <name evidence="2" type="ORF">DYP60_05495</name>
</gene>
<dbReference type="EMBL" id="QUWK01000005">
    <property type="protein sequence ID" value="RFU95083.1"/>
    <property type="molecule type" value="Genomic_DNA"/>
</dbReference>
<evidence type="ECO:0000313" key="2">
    <source>
        <dbReference type="EMBL" id="RFU95083.1"/>
    </source>
</evidence>
<dbReference type="InterPro" id="IPR018306">
    <property type="entry name" value="Phage_T5_Orf172_DNA-bd"/>
</dbReference>
<sequence length="395" mass="45972">MKDEFDYLEVILEDEAAESILRSIEIKKPSPKTIYDFKDAKEKEIQYFIDKNGREPSLDSKETFEKTLAMRAKVIKDRQAKVQQDRSISEEEELPWNTPEGMDILDSVDLGNTSINDFSDSEIIKKPQKEREEAEFVASATPCKEFNERFQPLFNEAEKAIQSGRRKLVPYQRGELRVGQFYVRRGLLFYINEIYETQRNPRTGDFDGRTHCVFANGTESYLLSQSIRRSMYHGYVVTEDDKVSPEGLKLEKEKNVPKFDVGYIYILKTLSAEPEVKKFRDLHKIGFTRGTVEERIKNASKEKTYLCTEVEVIDRWACQNLNISKLETLVHHFFSAAKVSIRVRDDKGHLAVSNEWYDVPLAEIRKIVPLILNGTLSKYRYDKKLRRVLPISPQD</sequence>
<reference evidence="3" key="1">
    <citation type="submission" date="2018-08" db="EMBL/GenBank/DDBJ databases">
        <authorList>
            <person name="Grouzdev D.S."/>
            <person name="Krutkina M.S."/>
        </authorList>
    </citation>
    <scope>NUCLEOTIDE SEQUENCE [LARGE SCALE GENOMIC DNA]</scope>
    <source>
        <strain evidence="3">4-11</strain>
    </source>
</reference>
<comment type="caution">
    <text evidence="2">The sequence shown here is derived from an EMBL/GenBank/DDBJ whole genome shotgun (WGS) entry which is preliminary data.</text>
</comment>
<dbReference type="RefSeq" id="WP_117329892.1">
    <property type="nucleotide sequence ID" value="NZ_QUWK01000005.1"/>
</dbReference>
<dbReference type="AlphaFoldDB" id="A0A372MI03"/>
<keyword evidence="3" id="KW-1185">Reference proteome</keyword>
<dbReference type="Pfam" id="PF13455">
    <property type="entry name" value="MUG113"/>
    <property type="match status" value="1"/>
</dbReference>
<evidence type="ECO:0000313" key="3">
    <source>
        <dbReference type="Proteomes" id="UP000264002"/>
    </source>
</evidence>